<evidence type="ECO:0000256" key="7">
    <source>
        <dbReference type="ARBA" id="ARBA00022982"/>
    </source>
</evidence>
<dbReference type="PROSITE" id="PS51007">
    <property type="entry name" value="CYTC"/>
    <property type="match status" value="1"/>
</dbReference>
<accession>A0ABS3FN72</accession>
<evidence type="ECO:0000256" key="10">
    <source>
        <dbReference type="PROSITE-ProRule" id="PRU00433"/>
    </source>
</evidence>
<keyword evidence="6 10" id="KW-0479">Metal-binding</keyword>
<keyword evidence="4" id="KW-0602">Photosynthesis</keyword>
<keyword evidence="5 10" id="KW-0349">Heme</keyword>
<proteinExistence type="inferred from homology"/>
<evidence type="ECO:0000256" key="9">
    <source>
        <dbReference type="ARBA" id="ARBA00023078"/>
    </source>
</evidence>
<organism evidence="13 14">
    <name type="scientific">Phormidium pseudopriestleyi FRX01</name>
    <dbReference type="NCBI Taxonomy" id="1759528"/>
    <lineage>
        <taxon>Bacteria</taxon>
        <taxon>Bacillati</taxon>
        <taxon>Cyanobacteriota</taxon>
        <taxon>Cyanophyceae</taxon>
        <taxon>Oscillatoriophycideae</taxon>
        <taxon>Oscillatoriales</taxon>
        <taxon>Oscillatoriaceae</taxon>
        <taxon>Phormidium</taxon>
    </lineage>
</organism>
<evidence type="ECO:0000256" key="4">
    <source>
        <dbReference type="ARBA" id="ARBA00022531"/>
    </source>
</evidence>
<dbReference type="PANTHER" id="PTHR34688:SF2">
    <property type="entry name" value="CYTOCHROME C6, CHLOROPLASTIC"/>
    <property type="match status" value="1"/>
</dbReference>
<keyword evidence="8 10" id="KW-0408">Iron</keyword>
<comment type="caution">
    <text evidence="13">The sequence shown here is derived from an EMBL/GenBank/DDBJ whole genome shotgun (WGS) entry which is preliminary data.</text>
</comment>
<evidence type="ECO:0000259" key="12">
    <source>
        <dbReference type="PROSITE" id="PS51007"/>
    </source>
</evidence>
<dbReference type="InterPro" id="IPR008168">
    <property type="entry name" value="Cyt_C_IC"/>
</dbReference>
<feature type="signal peptide" evidence="11">
    <location>
        <begin position="1"/>
        <end position="27"/>
    </location>
</feature>
<gene>
    <name evidence="13" type="ORF">J0895_05455</name>
</gene>
<reference evidence="13 14" key="1">
    <citation type="submission" date="2021-03" db="EMBL/GenBank/DDBJ databases">
        <title>Metabolic Capacity of the Antarctic Cyanobacterium Phormidium pseudopriestleyi that Sustains Oxygenic Photosynthesis in the Presence of Hydrogen Sulfide.</title>
        <authorList>
            <person name="Lumian J.E."/>
            <person name="Jungblut A.D."/>
            <person name="Dillon M.L."/>
            <person name="Hawes I."/>
            <person name="Doran P.T."/>
            <person name="Mackey T.J."/>
            <person name="Dick G.J."/>
            <person name="Grettenberger C.L."/>
            <person name="Sumner D.Y."/>
        </authorList>
    </citation>
    <scope>NUCLEOTIDE SEQUENCE [LARGE SCALE GENOMIC DNA]</scope>
    <source>
        <strain evidence="13 14">FRX01</strain>
    </source>
</reference>
<dbReference type="PRINTS" id="PR00605">
    <property type="entry name" value="CYTCHROMECIC"/>
</dbReference>
<dbReference type="Proteomes" id="UP000664844">
    <property type="component" value="Unassembled WGS sequence"/>
</dbReference>
<keyword evidence="14" id="KW-1185">Reference proteome</keyword>
<name>A0ABS3FN72_9CYAN</name>
<evidence type="ECO:0000256" key="11">
    <source>
        <dbReference type="SAM" id="SignalP"/>
    </source>
</evidence>
<keyword evidence="9" id="KW-0793">Thylakoid</keyword>
<evidence type="ECO:0000256" key="8">
    <source>
        <dbReference type="ARBA" id="ARBA00023004"/>
    </source>
</evidence>
<sequence length="113" mass="12279">MKKRLIRAVILLMMMAISLMGIQPVMAANSGYGAKLFTVHCAGCHANGGNIIRRGKTLKLKALAKNNLDTQEAIAQLITQGKNPMPAYNDRLSVPEIEAVAAYVLEQAEIGWK</sequence>
<feature type="domain" description="Cytochrome c" evidence="12">
    <location>
        <begin position="28"/>
        <end position="108"/>
    </location>
</feature>
<evidence type="ECO:0000256" key="5">
    <source>
        <dbReference type="ARBA" id="ARBA00022617"/>
    </source>
</evidence>
<comment type="subcellular location">
    <subcellularLocation>
        <location evidence="1">Cellular thylakoid lumen</location>
    </subcellularLocation>
</comment>
<keyword evidence="7" id="KW-0249">Electron transport</keyword>
<evidence type="ECO:0000256" key="6">
    <source>
        <dbReference type="ARBA" id="ARBA00022723"/>
    </source>
</evidence>
<dbReference type="Pfam" id="PF13442">
    <property type="entry name" value="Cytochrome_CBB3"/>
    <property type="match status" value="1"/>
</dbReference>
<evidence type="ECO:0000256" key="2">
    <source>
        <dbReference type="ARBA" id="ARBA00009650"/>
    </source>
</evidence>
<dbReference type="EMBL" id="JAFLQW010000143">
    <property type="protein sequence ID" value="MBO0348561.1"/>
    <property type="molecule type" value="Genomic_DNA"/>
</dbReference>
<keyword evidence="3" id="KW-0813">Transport</keyword>
<evidence type="ECO:0000313" key="13">
    <source>
        <dbReference type="EMBL" id="MBO0348561.1"/>
    </source>
</evidence>
<dbReference type="InterPro" id="IPR036909">
    <property type="entry name" value="Cyt_c-like_dom_sf"/>
</dbReference>
<evidence type="ECO:0000313" key="14">
    <source>
        <dbReference type="Proteomes" id="UP000664844"/>
    </source>
</evidence>
<evidence type="ECO:0000256" key="1">
    <source>
        <dbReference type="ARBA" id="ARBA00004518"/>
    </source>
</evidence>
<keyword evidence="11" id="KW-0732">Signal</keyword>
<dbReference type="PANTHER" id="PTHR34688">
    <property type="entry name" value="CYTOCHROME C6, CHLOROPLASTIC"/>
    <property type="match status" value="1"/>
</dbReference>
<feature type="chain" id="PRO_5047172127" evidence="11">
    <location>
        <begin position="28"/>
        <end position="113"/>
    </location>
</feature>
<dbReference type="InterPro" id="IPR009056">
    <property type="entry name" value="Cyt_c-like_dom"/>
</dbReference>
<dbReference type="Gene3D" id="1.10.760.10">
    <property type="entry name" value="Cytochrome c-like domain"/>
    <property type="match status" value="1"/>
</dbReference>
<dbReference type="InterPro" id="IPR023655">
    <property type="entry name" value="Cyt_C6"/>
</dbReference>
<protein>
    <submittedName>
        <fullName evidence="13">C-type cytochrome</fullName>
    </submittedName>
</protein>
<dbReference type="RefSeq" id="WP_207087108.1">
    <property type="nucleotide sequence ID" value="NZ_JAFLQW010000143.1"/>
</dbReference>
<evidence type="ECO:0000256" key="3">
    <source>
        <dbReference type="ARBA" id="ARBA00022448"/>
    </source>
</evidence>
<comment type="similarity">
    <text evidence="2">Belongs to the cytochrome c family. PetJ subfamily.</text>
</comment>
<dbReference type="SUPFAM" id="SSF46626">
    <property type="entry name" value="Cytochrome c"/>
    <property type="match status" value="1"/>
</dbReference>